<protein>
    <submittedName>
        <fullName evidence="1">Uncharacterized protein</fullName>
    </submittedName>
</protein>
<evidence type="ECO:0000313" key="2">
    <source>
        <dbReference type="Proteomes" id="UP001638806"/>
    </source>
</evidence>
<dbReference type="EMBL" id="JBGNUJ010000010">
    <property type="protein sequence ID" value="KAL3955509.1"/>
    <property type="molecule type" value="Genomic_DNA"/>
</dbReference>
<evidence type="ECO:0000313" key="1">
    <source>
        <dbReference type="EMBL" id="KAL3955509.1"/>
    </source>
</evidence>
<dbReference type="Proteomes" id="UP001638806">
    <property type="component" value="Unassembled WGS sequence"/>
</dbReference>
<proteinExistence type="predicted"/>
<name>A0ACC4DI27_PURLI</name>
<comment type="caution">
    <text evidence="1">The sequence shown here is derived from an EMBL/GenBank/DDBJ whole genome shotgun (WGS) entry which is preliminary data.</text>
</comment>
<accession>A0ACC4DI27</accession>
<organism evidence="1 2">
    <name type="scientific">Purpureocillium lilacinum</name>
    <name type="common">Paecilomyces lilacinus</name>
    <dbReference type="NCBI Taxonomy" id="33203"/>
    <lineage>
        <taxon>Eukaryota</taxon>
        <taxon>Fungi</taxon>
        <taxon>Dikarya</taxon>
        <taxon>Ascomycota</taxon>
        <taxon>Pezizomycotina</taxon>
        <taxon>Sordariomycetes</taxon>
        <taxon>Hypocreomycetidae</taxon>
        <taxon>Hypocreales</taxon>
        <taxon>Ophiocordycipitaceae</taxon>
        <taxon>Purpureocillium</taxon>
    </lineage>
</organism>
<gene>
    <name evidence="1" type="ORF">ACCO45_011072</name>
</gene>
<reference evidence="1" key="1">
    <citation type="submission" date="2024-12" db="EMBL/GenBank/DDBJ databases">
        <title>Comparative genomics and development of molecular markers within Purpureocillium lilacinum and among Purpureocillium species.</title>
        <authorList>
            <person name="Yeh Z.-Y."/>
            <person name="Ni N.-T."/>
            <person name="Lo P.-H."/>
            <person name="Mushyakhwo K."/>
            <person name="Lin C.-F."/>
            <person name="Nai Y.-S."/>
        </authorList>
    </citation>
    <scope>NUCLEOTIDE SEQUENCE</scope>
    <source>
        <strain evidence="1">NCHU-NPUST-175</strain>
    </source>
</reference>
<sequence length="122" mass="13539">MPRAAGDTADDNGRGWFVGRRAAVGRLDRDASESAALYARSTSVGKKGTERNGNASWEAARRLERHNEGLPAGLVLRVPQFIYQNVTPSSVLARRQDGPPQSLLVPVLLEIPRHLDQPWEWR</sequence>
<keyword evidence="2" id="KW-1185">Reference proteome</keyword>